<evidence type="ECO:0000313" key="2">
    <source>
        <dbReference type="EMBL" id="MFD1567920.1"/>
    </source>
</evidence>
<evidence type="ECO:0000259" key="1">
    <source>
        <dbReference type="PROSITE" id="PS51819"/>
    </source>
</evidence>
<dbReference type="Proteomes" id="UP001597139">
    <property type="component" value="Unassembled WGS sequence"/>
</dbReference>
<dbReference type="Gene3D" id="3.10.180.10">
    <property type="entry name" value="2,3-Dihydroxybiphenyl 1,2-Dioxygenase, domain 1"/>
    <property type="match status" value="1"/>
</dbReference>
<evidence type="ECO:0000313" key="3">
    <source>
        <dbReference type="Proteomes" id="UP001597139"/>
    </source>
</evidence>
<gene>
    <name evidence="2" type="ORF">ACFSAU_10490</name>
</gene>
<sequence length="131" mass="14690">MNPSHLDHVNLRIPTEGVDDAVAFYRDTLGFELEDLDAYRAGERPIFSIRLSETSLIHVSPSEEFDPPGERNFDHVAIVVDDPIDAIERDLREAGVEIEREARDLKGATGTAPAVYARDPFGYRVEIKTSH</sequence>
<dbReference type="RefSeq" id="WP_267646907.1">
    <property type="nucleotide sequence ID" value="NZ_JANHGR010000001.1"/>
</dbReference>
<dbReference type="InterPro" id="IPR029068">
    <property type="entry name" value="Glyas_Bleomycin-R_OHBP_Dase"/>
</dbReference>
<dbReference type="InterPro" id="IPR037523">
    <property type="entry name" value="VOC_core"/>
</dbReference>
<reference evidence="2 3" key="1">
    <citation type="journal article" date="2019" name="Int. J. Syst. Evol. Microbiol.">
        <title>The Global Catalogue of Microorganisms (GCM) 10K type strain sequencing project: providing services to taxonomists for standard genome sequencing and annotation.</title>
        <authorList>
            <consortium name="The Broad Institute Genomics Platform"/>
            <consortium name="The Broad Institute Genome Sequencing Center for Infectious Disease"/>
            <person name="Wu L."/>
            <person name="Ma J."/>
        </authorList>
    </citation>
    <scope>NUCLEOTIDE SEQUENCE [LARGE SCALE GENOMIC DNA]</scope>
    <source>
        <strain evidence="2 3">CGMCC 1.12859</strain>
    </source>
</reference>
<keyword evidence="3" id="KW-1185">Reference proteome</keyword>
<comment type="caution">
    <text evidence="2">The sequence shown here is derived from an EMBL/GenBank/DDBJ whole genome shotgun (WGS) entry which is preliminary data.</text>
</comment>
<organism evidence="2 3">
    <name type="scientific">Halolamina litorea</name>
    <dbReference type="NCBI Taxonomy" id="1515593"/>
    <lineage>
        <taxon>Archaea</taxon>
        <taxon>Methanobacteriati</taxon>
        <taxon>Methanobacteriota</taxon>
        <taxon>Stenosarchaea group</taxon>
        <taxon>Halobacteria</taxon>
        <taxon>Halobacteriales</taxon>
        <taxon>Haloferacaceae</taxon>
    </lineage>
</organism>
<dbReference type="SUPFAM" id="SSF54593">
    <property type="entry name" value="Glyoxalase/Bleomycin resistance protein/Dihydroxybiphenyl dioxygenase"/>
    <property type="match status" value="1"/>
</dbReference>
<protein>
    <submittedName>
        <fullName evidence="2">VOC family protein</fullName>
    </submittedName>
</protein>
<accession>A0ABD6BT95</accession>
<dbReference type="EMBL" id="JBHUCZ010000009">
    <property type="protein sequence ID" value="MFD1567920.1"/>
    <property type="molecule type" value="Genomic_DNA"/>
</dbReference>
<dbReference type="Pfam" id="PF00903">
    <property type="entry name" value="Glyoxalase"/>
    <property type="match status" value="1"/>
</dbReference>
<dbReference type="AlphaFoldDB" id="A0ABD6BT95"/>
<name>A0ABD6BT95_9EURY</name>
<proteinExistence type="predicted"/>
<dbReference type="InterPro" id="IPR004360">
    <property type="entry name" value="Glyas_Fos-R_dOase_dom"/>
</dbReference>
<feature type="domain" description="VOC" evidence="1">
    <location>
        <begin position="5"/>
        <end position="130"/>
    </location>
</feature>
<dbReference type="PROSITE" id="PS51819">
    <property type="entry name" value="VOC"/>
    <property type="match status" value="1"/>
</dbReference>